<dbReference type="GO" id="GO:0016121">
    <property type="term" value="P:carotene catabolic process"/>
    <property type="evidence" value="ECO:0007669"/>
    <property type="project" value="TreeGrafter"/>
</dbReference>
<comment type="caution">
    <text evidence="6">The sequence shown here is derived from an EMBL/GenBank/DDBJ whole genome shotgun (WGS) entry which is preliminary data.</text>
</comment>
<evidence type="ECO:0008006" key="8">
    <source>
        <dbReference type="Google" id="ProtNLM"/>
    </source>
</evidence>
<keyword evidence="3" id="KW-0223">Dioxygenase</keyword>
<accession>A0AA88D3E9</accession>
<evidence type="ECO:0000256" key="1">
    <source>
        <dbReference type="ARBA" id="ARBA00006787"/>
    </source>
</evidence>
<dbReference type="PANTHER" id="PTHR10543:SF142">
    <property type="entry name" value="OS06G0162550 PROTEIN"/>
    <property type="match status" value="1"/>
</dbReference>
<dbReference type="AlphaFoldDB" id="A0AA88D3E9"/>
<dbReference type="Proteomes" id="UP001187192">
    <property type="component" value="Unassembled WGS sequence"/>
</dbReference>
<dbReference type="EMBL" id="BTGU01000010">
    <property type="protein sequence ID" value="GMN39972.1"/>
    <property type="molecule type" value="Genomic_DNA"/>
</dbReference>
<protein>
    <recommendedName>
        <fullName evidence="8">Carotenoid oxygenase</fullName>
    </recommendedName>
</protein>
<keyword evidence="2 5" id="KW-0479">Metal-binding</keyword>
<evidence type="ECO:0000256" key="4">
    <source>
        <dbReference type="ARBA" id="ARBA00023004"/>
    </source>
</evidence>
<keyword evidence="7" id="KW-1185">Reference proteome</keyword>
<keyword evidence="4 5" id="KW-0408">Iron</keyword>
<dbReference type="Pfam" id="PF03055">
    <property type="entry name" value="RPE65"/>
    <property type="match status" value="2"/>
</dbReference>
<evidence type="ECO:0000313" key="7">
    <source>
        <dbReference type="Proteomes" id="UP001187192"/>
    </source>
</evidence>
<evidence type="ECO:0000256" key="5">
    <source>
        <dbReference type="PIRSR" id="PIRSR604294-1"/>
    </source>
</evidence>
<sequence>MLEDSCLSNGKPVPFKWISLVNIVVGGTEDIYSKDCTSFGREILGDERHCALYSCSPGVIPLPKFDISPLRMGIEIRENPFPESSESPKCYGNFDLKLAIISKRNFAPVEEFGGPAVISSIEGNIPDDFPEGVYIRNGPNPLVGGLKSTKSVFGKSNHICVEGEGMLHALYNVFMDFPLTIDVKRLFLGGPLVKYIKESYARIGVMPRYGDTDSIKWFSVEPNCTIHLLNCFDDGDDEVVVWGCRALDSVIPGPYDPSSKANFDAKIGKGALYDRPYEWRLNMRTGDVQERNLTVDTEMSMDFPVINGNLTGLKNKFGYTQVLDVMATSTANHFPKYGGLAKLHFEELETRLSSVYVIDAKKFSDKPVSKITLPCRVPYGFHGALIPMS</sequence>
<evidence type="ECO:0000256" key="3">
    <source>
        <dbReference type="ARBA" id="ARBA00022964"/>
    </source>
</evidence>
<dbReference type="GO" id="GO:0046872">
    <property type="term" value="F:metal ion binding"/>
    <property type="evidence" value="ECO:0007669"/>
    <property type="project" value="UniProtKB-KW"/>
</dbReference>
<feature type="binding site" evidence="5">
    <location>
        <position position="227"/>
    </location>
    <ligand>
        <name>Fe cation</name>
        <dbReference type="ChEBI" id="CHEBI:24875"/>
        <note>catalytic</note>
    </ligand>
</feature>
<gene>
    <name evidence="6" type="ORF">TIFTF001_009198</name>
</gene>
<dbReference type="PANTHER" id="PTHR10543">
    <property type="entry name" value="BETA-CAROTENE DIOXYGENASE"/>
    <property type="match status" value="1"/>
</dbReference>
<dbReference type="GO" id="GO:0010436">
    <property type="term" value="F:carotenoid dioxygenase activity"/>
    <property type="evidence" value="ECO:0007669"/>
    <property type="project" value="TreeGrafter"/>
</dbReference>
<name>A0AA88D3E9_FICCA</name>
<comment type="cofactor">
    <cofactor evidence="5">
        <name>Fe(2+)</name>
        <dbReference type="ChEBI" id="CHEBI:29033"/>
    </cofactor>
    <text evidence="5">Binds 1 Fe(2+) ion per subunit.</text>
</comment>
<dbReference type="GO" id="GO:0009570">
    <property type="term" value="C:chloroplast stroma"/>
    <property type="evidence" value="ECO:0007669"/>
    <property type="project" value="TreeGrafter"/>
</dbReference>
<comment type="similarity">
    <text evidence="1">Belongs to the carotenoid oxygenase family.</text>
</comment>
<evidence type="ECO:0000313" key="6">
    <source>
        <dbReference type="EMBL" id="GMN39972.1"/>
    </source>
</evidence>
<dbReference type="InterPro" id="IPR004294">
    <property type="entry name" value="Carotenoid_Oase"/>
</dbReference>
<reference evidence="6" key="1">
    <citation type="submission" date="2023-07" db="EMBL/GenBank/DDBJ databases">
        <title>draft genome sequence of fig (Ficus carica).</title>
        <authorList>
            <person name="Takahashi T."/>
            <person name="Nishimura K."/>
        </authorList>
    </citation>
    <scope>NUCLEOTIDE SEQUENCE</scope>
</reference>
<keyword evidence="3" id="KW-0560">Oxidoreductase</keyword>
<organism evidence="6 7">
    <name type="scientific">Ficus carica</name>
    <name type="common">Common fig</name>
    <dbReference type="NCBI Taxonomy" id="3494"/>
    <lineage>
        <taxon>Eukaryota</taxon>
        <taxon>Viridiplantae</taxon>
        <taxon>Streptophyta</taxon>
        <taxon>Embryophyta</taxon>
        <taxon>Tracheophyta</taxon>
        <taxon>Spermatophyta</taxon>
        <taxon>Magnoliopsida</taxon>
        <taxon>eudicotyledons</taxon>
        <taxon>Gunneridae</taxon>
        <taxon>Pentapetalae</taxon>
        <taxon>rosids</taxon>
        <taxon>fabids</taxon>
        <taxon>Rosales</taxon>
        <taxon>Moraceae</taxon>
        <taxon>Ficeae</taxon>
        <taxon>Ficus</taxon>
    </lineage>
</organism>
<evidence type="ECO:0000256" key="2">
    <source>
        <dbReference type="ARBA" id="ARBA00022723"/>
    </source>
</evidence>
<proteinExistence type="inferred from homology"/>